<feature type="region of interest" description="Disordered" evidence="1">
    <location>
        <begin position="24"/>
        <end position="48"/>
    </location>
</feature>
<evidence type="ECO:0000313" key="3">
    <source>
        <dbReference type="Proteomes" id="UP000515160"/>
    </source>
</evidence>
<gene>
    <name evidence="4" type="primary">LOC117563740</name>
</gene>
<dbReference type="OrthoDB" id="6591885at2759"/>
<evidence type="ECO:0000256" key="1">
    <source>
        <dbReference type="SAM" id="MobiDB-lite"/>
    </source>
</evidence>
<feature type="region of interest" description="Disordered" evidence="1">
    <location>
        <begin position="86"/>
        <end position="114"/>
    </location>
</feature>
<feature type="domain" description="Coiled-coil" evidence="2">
    <location>
        <begin position="331"/>
        <end position="511"/>
    </location>
</feature>
<dbReference type="Pfam" id="PF13904">
    <property type="entry name" value="CCDC34"/>
    <property type="match status" value="1"/>
</dbReference>
<proteinExistence type="predicted"/>
<dbReference type="Proteomes" id="UP000515160">
    <property type="component" value="Chromosome 2L"/>
</dbReference>
<dbReference type="RefSeq" id="XP_034098111.1">
    <property type="nucleotide sequence ID" value="XM_034242220.2"/>
</dbReference>
<dbReference type="GeneID" id="117563740"/>
<sequence>MAFVARRSIEGKLVDCQVISGLRGKSSMSVSDVSDDDTDSGTVHGYSSRSYVSPTVRYVAKDEEDNISNSYTQGRGMQRDLDSVSRYADEYESGEEESGNELQQIDDQGAGGDYLHRDEAAKSIISEKDVDEKTVLMPRRYVAGGGDADRELHDSLSLASIDEDTVCSPMLHGDSDADCLSIVSNDVSTVCHSDAKTDDVSMVSFDVATVCQPSAADKLQPDDTISLDSMNCASVYRAVKPSEDAVSTNTFDCQSQLTSRTYNVKSATVRRDDCSSASTCSWTDMYGGALKQSESRSNIVPSLSLNLSTASSSGSSTYFRTFDDKKQQHGQAAYQDWVKRKERQKQQKQQAAKMEREKRDAENAMRQRLAKERYQEWCRQKELQQKKPATSSLKSAGSSTGYSSQSSTASSGGLSPNRTKLQRKETKEAIQKRLADWERVKKQQQLRERERQQQQQQSKEQLELQRKQRNEGAWQNWMKSVNKRAKPVPLNQGFDTLRGTISNIYVNPNQWVSNIDPNDSRAN</sequence>
<accession>A0A6P8W377</accession>
<reference evidence="4" key="1">
    <citation type="submission" date="2025-08" db="UniProtKB">
        <authorList>
            <consortium name="RefSeq"/>
        </authorList>
    </citation>
    <scope>IDENTIFICATION</scope>
    <source>
        <strain evidence="4">15112-1751.03</strain>
        <tissue evidence="4">Whole Adult</tissue>
    </source>
</reference>
<feature type="region of interest" description="Disordered" evidence="1">
    <location>
        <begin position="445"/>
        <end position="468"/>
    </location>
</feature>
<evidence type="ECO:0000313" key="4">
    <source>
        <dbReference type="RefSeq" id="XP_034098111.1"/>
    </source>
</evidence>
<protein>
    <submittedName>
        <fullName evidence="4">Uncharacterized protein LOC117563740</fullName>
    </submittedName>
</protein>
<dbReference type="AlphaFoldDB" id="A0A6P8W377"/>
<feature type="region of interest" description="Disordered" evidence="1">
    <location>
        <begin position="380"/>
        <end position="429"/>
    </location>
</feature>
<keyword evidence="3" id="KW-1185">Reference proteome</keyword>
<dbReference type="PANTHER" id="PTHR23247:SF2">
    <property type="entry name" value="COILED-COIL DOMAIN-CONTAINING PROTEIN 34"/>
    <property type="match status" value="1"/>
</dbReference>
<feature type="compositionally biased region" description="Basic and acidic residues" evidence="1">
    <location>
        <begin position="353"/>
        <end position="366"/>
    </location>
</feature>
<feature type="compositionally biased region" description="Acidic residues" evidence="1">
    <location>
        <begin position="90"/>
        <end position="99"/>
    </location>
</feature>
<organism evidence="3 4">
    <name type="scientific">Drosophila albomicans</name>
    <name type="common">Fruit fly</name>
    <dbReference type="NCBI Taxonomy" id="7291"/>
    <lineage>
        <taxon>Eukaryota</taxon>
        <taxon>Metazoa</taxon>
        <taxon>Ecdysozoa</taxon>
        <taxon>Arthropoda</taxon>
        <taxon>Hexapoda</taxon>
        <taxon>Insecta</taxon>
        <taxon>Pterygota</taxon>
        <taxon>Neoptera</taxon>
        <taxon>Endopterygota</taxon>
        <taxon>Diptera</taxon>
        <taxon>Brachycera</taxon>
        <taxon>Muscomorpha</taxon>
        <taxon>Ephydroidea</taxon>
        <taxon>Drosophilidae</taxon>
        <taxon>Drosophila</taxon>
    </lineage>
</organism>
<dbReference type="InterPro" id="IPR045323">
    <property type="entry name" value="CCDC34"/>
</dbReference>
<feature type="region of interest" description="Disordered" evidence="1">
    <location>
        <begin position="330"/>
        <end position="366"/>
    </location>
</feature>
<feature type="compositionally biased region" description="Low complexity" evidence="1">
    <location>
        <begin position="389"/>
        <end position="415"/>
    </location>
</feature>
<evidence type="ECO:0000259" key="2">
    <source>
        <dbReference type="Pfam" id="PF13904"/>
    </source>
</evidence>
<dbReference type="InterPro" id="IPR025259">
    <property type="entry name" value="CCDC34/181"/>
</dbReference>
<name>A0A6P8W377_DROAB</name>
<dbReference type="PANTHER" id="PTHR23247">
    <property type="entry name" value="NY-REN-41 ANTIGEN L15 -RELATED"/>
    <property type="match status" value="1"/>
</dbReference>